<sequence length="351" mass="36940">MTLDNLMADTLMAPLMASEAAETPDALRRQIDRCAPLFQDLGERLRRLAPRFVVTGARGSSDHAATYGKYLIETQLGLPVASIGPSVVSLYQTPLHLQDSLYIAVSQSGRSPDLLRLTETAKAGGALTVAFVNDETSPLFQMVDVAIPLCAGPEKSVAATKSYLTSLFAFLQMVAYWKADPALLATVADAPGWLEKAMALDWYPGLSHLAAVRGLYIIGRGLGAAAAQEMALKCKETSRLHADAFSAAEVIHGPLALVGPDFPVLALTQDDATLAPTSDAIRRMVGLGATVLSTAGDIPGVVALPAVAGVPAELAPLTAVQSFYMGIHRIATDRGLNPDVPPNLAKVTETV</sequence>
<feature type="domain" description="SIS" evidence="3">
    <location>
        <begin position="41"/>
        <end position="193"/>
    </location>
</feature>
<protein>
    <submittedName>
        <fullName evidence="4">Iron dicitrate transport regulator FecR</fullName>
    </submittedName>
</protein>
<dbReference type="CDD" id="cd05008">
    <property type="entry name" value="SIS_GlmS_GlmD_1"/>
    <property type="match status" value="1"/>
</dbReference>
<name>A0A248K426_9PROT</name>
<proteinExistence type="predicted"/>
<evidence type="ECO:0000256" key="2">
    <source>
        <dbReference type="ARBA" id="ARBA00022737"/>
    </source>
</evidence>
<dbReference type="PANTHER" id="PTHR10937:SF8">
    <property type="entry name" value="AMINOTRANSFERASE-RELATED"/>
    <property type="match status" value="1"/>
</dbReference>
<dbReference type="InterPro" id="IPR001347">
    <property type="entry name" value="SIS_dom"/>
</dbReference>
<dbReference type="InterPro" id="IPR035490">
    <property type="entry name" value="GlmS/FrlB_SIS"/>
</dbReference>
<keyword evidence="1" id="KW-0032">Aminotransferase</keyword>
<keyword evidence="1" id="KW-0808">Transferase</keyword>
<accession>A0A248K426</accession>
<dbReference type="InterPro" id="IPR046348">
    <property type="entry name" value="SIS_dom_sf"/>
</dbReference>
<keyword evidence="2" id="KW-0677">Repeat</keyword>
<dbReference type="PANTHER" id="PTHR10937">
    <property type="entry name" value="GLUCOSAMINE--FRUCTOSE-6-PHOSPHATE AMINOTRANSFERASE, ISOMERIZING"/>
    <property type="match status" value="1"/>
</dbReference>
<evidence type="ECO:0000313" key="4">
    <source>
        <dbReference type="EMBL" id="ASG25198.1"/>
    </source>
</evidence>
<gene>
    <name evidence="4" type="ORF">Y958_30045</name>
</gene>
<dbReference type="PROSITE" id="PS51464">
    <property type="entry name" value="SIS"/>
    <property type="match status" value="2"/>
</dbReference>
<dbReference type="SUPFAM" id="SSF53697">
    <property type="entry name" value="SIS domain"/>
    <property type="match status" value="1"/>
</dbReference>
<organism evidence="4 5">
    <name type="scientific">Nitrospirillum viridazoti CBAmc</name>
    <dbReference type="NCBI Taxonomy" id="1441467"/>
    <lineage>
        <taxon>Bacteria</taxon>
        <taxon>Pseudomonadati</taxon>
        <taxon>Pseudomonadota</taxon>
        <taxon>Alphaproteobacteria</taxon>
        <taxon>Rhodospirillales</taxon>
        <taxon>Azospirillaceae</taxon>
        <taxon>Nitrospirillum</taxon>
        <taxon>Nitrospirillum viridazoti</taxon>
    </lineage>
</organism>
<evidence type="ECO:0000256" key="1">
    <source>
        <dbReference type="ARBA" id="ARBA00022576"/>
    </source>
</evidence>
<dbReference type="GO" id="GO:1901135">
    <property type="term" value="P:carbohydrate derivative metabolic process"/>
    <property type="evidence" value="ECO:0007669"/>
    <property type="project" value="InterPro"/>
</dbReference>
<evidence type="ECO:0000313" key="5">
    <source>
        <dbReference type="Proteomes" id="UP000197153"/>
    </source>
</evidence>
<dbReference type="EMBL" id="CP022113">
    <property type="protein sequence ID" value="ASG25198.1"/>
    <property type="molecule type" value="Genomic_DNA"/>
</dbReference>
<dbReference type="KEGG" id="nao:Y958_30045"/>
<evidence type="ECO:0000259" key="3">
    <source>
        <dbReference type="PROSITE" id="PS51464"/>
    </source>
</evidence>
<dbReference type="Pfam" id="PF01380">
    <property type="entry name" value="SIS"/>
    <property type="match status" value="2"/>
</dbReference>
<dbReference type="CDD" id="cd05009">
    <property type="entry name" value="SIS_GlmS_GlmD_2"/>
    <property type="match status" value="1"/>
</dbReference>
<dbReference type="InterPro" id="IPR035466">
    <property type="entry name" value="GlmS/AgaS_SIS"/>
</dbReference>
<feature type="domain" description="SIS" evidence="3">
    <location>
        <begin position="205"/>
        <end position="341"/>
    </location>
</feature>
<dbReference type="Proteomes" id="UP000197153">
    <property type="component" value="Chromosome 4"/>
</dbReference>
<dbReference type="AlphaFoldDB" id="A0A248K426"/>
<dbReference type="RefSeq" id="WP_088875575.1">
    <property type="nucleotide sequence ID" value="NZ_CP022113.1"/>
</dbReference>
<dbReference type="Gene3D" id="3.40.50.10490">
    <property type="entry name" value="Glucose-6-phosphate isomerase like protein, domain 1"/>
    <property type="match status" value="2"/>
</dbReference>
<dbReference type="GO" id="GO:0097367">
    <property type="term" value="F:carbohydrate derivative binding"/>
    <property type="evidence" value="ECO:0007669"/>
    <property type="project" value="InterPro"/>
</dbReference>
<dbReference type="GO" id="GO:0008483">
    <property type="term" value="F:transaminase activity"/>
    <property type="evidence" value="ECO:0007669"/>
    <property type="project" value="UniProtKB-KW"/>
</dbReference>
<reference evidence="4 5" key="1">
    <citation type="submission" date="2017-06" db="EMBL/GenBank/DDBJ databases">
        <title>Complete genome sequence of Nitrospirillum amazonense strain CBAmC, an endophytic nitrogen-fixing and plant growth-promoting bacterium, isolated from sugarcane.</title>
        <authorList>
            <person name="Schwab S."/>
            <person name="dos Santos Teixeira K.R."/>
            <person name="Simoes Araujo J.L."/>
            <person name="Soares Vidal M."/>
            <person name="Borges de Freitas H.R."/>
            <person name="Rivello Crivelaro A.L."/>
            <person name="Bueno de Camargo Nunes A."/>
            <person name="dos Santos C.M."/>
            <person name="Palmeira da Silva Rosa D."/>
            <person name="da Silva Padilha D."/>
            <person name="da Silva E."/>
            <person name="Araujo Terra L."/>
            <person name="Soares Mendes V."/>
            <person name="Farinelli L."/>
            <person name="Magalhaes Cruz L."/>
            <person name="Baldani J.I."/>
        </authorList>
    </citation>
    <scope>NUCLEOTIDE SEQUENCE [LARGE SCALE GENOMIC DNA]</scope>
    <source>
        <strain evidence="4 5">CBAmC</strain>
    </source>
</reference>
<keyword evidence="5" id="KW-1185">Reference proteome</keyword>